<keyword evidence="2" id="KW-0732">Signal</keyword>
<protein>
    <recommendedName>
        <fullName evidence="3">Autotransporter domain-containing protein</fullName>
    </recommendedName>
</protein>
<dbReference type="PROSITE" id="PS51208">
    <property type="entry name" value="AUTOTRANSPORTER"/>
    <property type="match status" value="1"/>
</dbReference>
<feature type="region of interest" description="Disordered" evidence="1">
    <location>
        <begin position="1669"/>
        <end position="1695"/>
    </location>
</feature>
<accession>A0A3D8JA66</accession>
<feature type="compositionally biased region" description="Low complexity" evidence="1">
    <location>
        <begin position="88"/>
        <end position="97"/>
    </location>
</feature>
<dbReference type="InterPro" id="IPR036709">
    <property type="entry name" value="Autotransporte_beta_dom_sf"/>
</dbReference>
<keyword evidence="5" id="KW-1185">Reference proteome</keyword>
<feature type="region of interest" description="Disordered" evidence="1">
    <location>
        <begin position="36"/>
        <end position="97"/>
    </location>
</feature>
<evidence type="ECO:0000256" key="1">
    <source>
        <dbReference type="SAM" id="MobiDB-lite"/>
    </source>
</evidence>
<name>A0A3D8JA66_9HELI</name>
<reference evidence="4 5" key="1">
    <citation type="submission" date="2018-04" db="EMBL/GenBank/DDBJ databases">
        <title>Novel Campyloabacter and Helicobacter Species and Strains.</title>
        <authorList>
            <person name="Mannion A.J."/>
            <person name="Shen Z."/>
            <person name="Fox J.G."/>
        </authorList>
    </citation>
    <scope>NUCLEOTIDE SEQUENCE [LARGE SCALE GENOMIC DNA]</scope>
    <source>
        <strain evidence="4 5">MIT 04-9362</strain>
    </source>
</reference>
<organism evidence="4 5">
    <name type="scientific">Helicobacter anseris</name>
    <dbReference type="NCBI Taxonomy" id="375926"/>
    <lineage>
        <taxon>Bacteria</taxon>
        <taxon>Pseudomonadati</taxon>
        <taxon>Campylobacterota</taxon>
        <taxon>Epsilonproteobacteria</taxon>
        <taxon>Campylobacterales</taxon>
        <taxon>Helicobacteraceae</taxon>
        <taxon>Helicobacter</taxon>
    </lineage>
</organism>
<evidence type="ECO:0000313" key="4">
    <source>
        <dbReference type="EMBL" id="RDU74403.1"/>
    </source>
</evidence>
<dbReference type="RefSeq" id="WP_147288337.1">
    <property type="nucleotide sequence ID" value="NZ_NXLX01000002.1"/>
</dbReference>
<feature type="domain" description="Autotransporter" evidence="3">
    <location>
        <begin position="2925"/>
        <end position="3196"/>
    </location>
</feature>
<comment type="caution">
    <text evidence="4">The sequence shown here is derived from an EMBL/GenBank/DDBJ whole genome shotgun (WGS) entry which is preliminary data.</text>
</comment>
<dbReference type="SMART" id="SM00710">
    <property type="entry name" value="PbH1"/>
    <property type="match status" value="12"/>
</dbReference>
<dbReference type="InterPro" id="IPR006626">
    <property type="entry name" value="PbH1"/>
</dbReference>
<evidence type="ECO:0000259" key="3">
    <source>
        <dbReference type="PROSITE" id="PS51208"/>
    </source>
</evidence>
<dbReference type="SUPFAM" id="SSF103515">
    <property type="entry name" value="Autotransporter"/>
    <property type="match status" value="1"/>
</dbReference>
<dbReference type="OrthoDB" id="5315404at2"/>
<dbReference type="EMBL" id="NXLX01000002">
    <property type="protein sequence ID" value="RDU74403.1"/>
    <property type="molecule type" value="Genomic_DNA"/>
</dbReference>
<proteinExistence type="predicted"/>
<feature type="signal peptide" evidence="2">
    <location>
        <begin position="1"/>
        <end position="32"/>
    </location>
</feature>
<feature type="compositionally biased region" description="Polar residues" evidence="1">
    <location>
        <begin position="48"/>
        <end position="87"/>
    </location>
</feature>
<dbReference type="Proteomes" id="UP000256695">
    <property type="component" value="Unassembled WGS sequence"/>
</dbReference>
<sequence>MGKRQLSFIFNVKHSFVALSIAGLLCPVSSFGQQESITNDNDADKKQTIGTATGGETLSGSIKTSGNNSNTTVDFRGNSSMQNGQISATTTNGTGTNTGATNTITLQENSVLNLTASTNGNAQTDPAYSILASGVNAKNTISDITTGTATGSIKGVIFAQKEGVNIINNLRNTAISGAIIADGKGSQNTLSFDRGTTLSGYIAALNKGINIITLNNGAKLSITTSVEQTEGASILADSEGSSNTIKGTTEEKNTIQKNVVAKDKGSNTIDLKNLEVSGDIKAVNGGSNTVTIEQGFLTNITTTGADSTNTINLNGTASIKGYISNLETNGANGTNTIILNQESTLNLTKGSNTDSAAIFSSNGSNTISGNSTGNHKITGNISAKNNGKNTITLEKLTMTGDVTTDSGNNTITLGKFGSTDKSTITGNIEAKNGGKNILDFTNVTITGSIIASGTNGKNSENIVTLKDSSVGGNITAESQGKNTLVLGNGGTKADITGYIKAQANGSNSIEFNNGNVEGGIFAEGANASNTITLGNKTFTGIIKSNITATNGGKNTIDIQSVEMTGSISAEKNGQNEITDNNPFDKQSTITGSIAAKDNGTNTIMLKNIAITQGITAGGTGAKNTITLGGKENGIITTNIIANAQGTNDITFTNHTSLIGNITAEKNGNNTIKEKNDSATRTLVTGSIIADGGKNTVDLANTTITQGILAQNAGTNTITIKTTDTTKSLISNITAQSGGTNTITMGENTTSSGILEGSLSASDNGSKNEVTMNNNSILRNGSITANASNNTGAETSTNTLTLNNTSSIALQSDAYAIYATGVNASNSITGGTTGNNSIQGDIVADSGSNHQDTKTGAKNTITLNNLTITGEISAYNAGNNKLDLKTADITGNFQAQSHGENTVDFQNNAQASVSGSFIARDAGRNVLTLNNGANVSIASNNNTNAFQAVGTDATNTFKEINTTTNTSGSITGNIYAENKGKNEIQVQALQITGDVISYDGTNTITLGSTNTSGITGNILADSSNAQGAADSINTINLNNNANISGYIASQGTNTEKKATNAITLNNNAILQLAGGRITDSNGDQIGTGNDAIFSETLQAYNKIKDESSGNTQSTINGNIYAKDSTQDASQKGGNNITLKNVAISGDIFADTSGVNVLTLGATGKNSTISGNIFANDKGRNKLTLTNTNIDSNSGYIKASAGNASSRETSNTIILNETSSITNTYIEASQESQTQNNTISETKNIITLNNTSSISLVGDAKNNAITASGYNTSNSITCSSTATNQISGNILANQMGQNTINITTLKINENTTGNITASSNQDNTIETSNTITLGNNSTIHNTFILAKQEARTGTNISNTINTITLSGNASINLISNNDSNAILADGVSAKNTITDNGTGTHTIIGNIKGDYDGKNTITLKHISMTGDIIADNSGGNTITFGNNGTDNSFYGNISALTKFSSSVNTINFSGAKIGGEEIKYILADSNSDNGGKNTITLNNTSSISNMYIIAQGGGSTNTINFSDTNSSLSLVADLQTGFAIHATGNNAKNIIANGANATNQANHIINGILQADNSGSNNISLYQLTMNGDIIAQSSGSNTLNFGNTNNGKTSTFTGNINAQDGKNTLNATNATLSGNLQALASSEASNTITINGASNFNSGSIVARTQNNGEMREGEVSDGADDGNNNEGGGEVTPPVVTPLSTAVNTITLNGTSSLTLQSQDNIIILADGKGASNTIDDKTTNAQKSNIIGNILARSGQNTITLKHVSMQGDILANEEGKNTISFGENQNGNSLKGNIVANNATNVVTLKSADMTGSIQALVDSSTNTLTLASSTLNDGYMVAISNEKAASNTLSIDVDSTMKLKGAQIINADGQKVGSGNDAIFTQGAQSINKIEDKSSNQHTINGNITADSGGKNNYTFNKIQITGSIRSTNTDASNTIGIKDSSSIANGVILAQGSGVSNALTFSDSSTLTNSYLQAIVENNTIAPQEETDTPATQNTNATNALTFEGTSTFNLASDSNGISIFANGDGASNTISGNKGSVNGNIIAKDGGVNTLDKVSNLSITATLIGASENSAKNTIKITNNGTNITANALKVTAGVDGIAILADNGNNTIDITQGGHSITGNIVANNGGSNILTYNNDSINNTTPNATPQNNQMLITGNIIANNPDSKNTLTLQGYSSIKASMIQATDGGQNTISIKENSQNTVFGSISIKNANQDALIASGFDSKNTLYSKSNTANVIEGNIIASNGGSNIVEQIDLLNLTDGYISANGDLSTNSIVLSDFSTMALIANNDKNAIYANKNDAINKITDNGKSYKNSTITGNITSDNGGKNEISLIGLDITGNLSANNSGSNTISIGGTLKTIQNGNNTPIKAGFTGAIFANGADSKNSITFNKDAEALITKDESGNNAILANGDGASNIIKDSSSGKILKISGDITAKNAGKNTIEFDKASMSGNVIAQSGGSNAINLTKGNITETQSIISQGGNSLNALNYNDFSFTNLIEQKDHFFISAKDGAENRLFLTLAQNGQNTTDTLKLSVETTNQAINKIIAQQVGAAQANISYNGGNTTVVFAQSKSSGSDIGQDINASAYSDGIMLTLNANKANDIFKDFRTIDRLFSNFTRVFMQDKENYSIAGSYVGDINFLKLSQGATGANEINLKLEENASLIASLYSNGNGKLNLEITQGSKWMIIPTDSSGVSINNLKSSNMILSEDEMQKDTLVQQNTIIDLATSGYATKYGIDKSSHTTLSIAQASNLDNVIFRVYADTTNKQSDIIKVNGVDSSSETKSAFLQAYYTAESLQNAVNYIYQDDENLSVNNTLVATVGSGAKDKFAFDISKPTTVEQGYLLVTTEFIKKTEDKSPITKTSQSANQVDNYYIKGYSAKINPEQSKNSYSMLSVNYLVFLANTNNINKRLGEVRDEAYNHGLWARTYLGQITQNQGIEVTNNYISTQTGYDFGLAINGGMQYIGFAFGYSANELLSSAWKMHSQLLSGALYYSFVKDSGLYTDTIIKYDYIDTKPQVQDLSKNMQSTAISLTQEIGYRAYFDSQNRFFFEAQSEFIGAYMSGSDVLQQYSDKIEAQLHVKTDTSYIFRGRAGGIFGYRLKTSKNQTDFRIGTSYIADYNTATINLEVEKIATDSKSIGFNQMLIANFGINSYLTKNLRLYLEGEMGFIGKTINQNYAANLGLRYSFGTMKREATFGSQAQTQDNIESDFKTLNIEVSNIKCNGCNPESGFYLEVIELPRANAGLNNYLNRYNYRIHTQEDGKAIYFIGPFKNISEAKSKQEEINKVKASLIKSPNANAEIYKINNKAKK</sequence>
<evidence type="ECO:0000313" key="5">
    <source>
        <dbReference type="Proteomes" id="UP000256695"/>
    </source>
</evidence>
<gene>
    <name evidence="4" type="ORF">CQA57_01445</name>
</gene>
<dbReference type="SMART" id="SM00869">
    <property type="entry name" value="Autotransporter"/>
    <property type="match status" value="1"/>
</dbReference>
<feature type="chain" id="PRO_5017695239" description="Autotransporter domain-containing protein" evidence="2">
    <location>
        <begin position="33"/>
        <end position="3319"/>
    </location>
</feature>
<dbReference type="InterPro" id="IPR005546">
    <property type="entry name" value="Autotransporte_beta"/>
</dbReference>
<evidence type="ECO:0000256" key="2">
    <source>
        <dbReference type="SAM" id="SignalP"/>
    </source>
</evidence>